<reference evidence="2 3" key="1">
    <citation type="submission" date="2017-08" db="EMBL/GenBank/DDBJ databases">
        <title>Infants hospitalized years apart are colonized by the same room-sourced microbial strains.</title>
        <authorList>
            <person name="Brooks B."/>
            <person name="Olm M.R."/>
            <person name="Firek B.A."/>
            <person name="Baker R."/>
            <person name="Thomas B.C."/>
            <person name="Morowitz M.J."/>
            <person name="Banfield J.F."/>
        </authorList>
    </citation>
    <scope>NUCLEOTIDE SEQUENCE [LARGE SCALE GENOMIC DNA]</scope>
    <source>
        <strain evidence="2">S2_005_003_R2_42</strain>
    </source>
</reference>
<keyword evidence="1" id="KW-1133">Transmembrane helix</keyword>
<evidence type="ECO:0000313" key="3">
    <source>
        <dbReference type="Proteomes" id="UP000249046"/>
    </source>
</evidence>
<feature type="transmembrane region" description="Helical" evidence="1">
    <location>
        <begin position="119"/>
        <end position="137"/>
    </location>
</feature>
<feature type="transmembrane region" description="Helical" evidence="1">
    <location>
        <begin position="16"/>
        <end position="38"/>
    </location>
</feature>
<dbReference type="EMBL" id="QFPO01000002">
    <property type="protein sequence ID" value="PZQ19410.1"/>
    <property type="molecule type" value="Genomic_DNA"/>
</dbReference>
<evidence type="ECO:0000256" key="1">
    <source>
        <dbReference type="SAM" id="Phobius"/>
    </source>
</evidence>
<accession>A0A2W5N051</accession>
<comment type="caution">
    <text evidence="2">The sequence shown here is derived from an EMBL/GenBank/DDBJ whole genome shotgun (WGS) entry which is preliminary data.</text>
</comment>
<feature type="transmembrane region" description="Helical" evidence="1">
    <location>
        <begin position="58"/>
        <end position="77"/>
    </location>
</feature>
<organism evidence="2 3">
    <name type="scientific">Rhodanobacter denitrificans</name>
    <dbReference type="NCBI Taxonomy" id="666685"/>
    <lineage>
        <taxon>Bacteria</taxon>
        <taxon>Pseudomonadati</taxon>
        <taxon>Pseudomonadota</taxon>
        <taxon>Gammaproteobacteria</taxon>
        <taxon>Lysobacterales</taxon>
        <taxon>Rhodanobacteraceae</taxon>
        <taxon>Rhodanobacter</taxon>
    </lineage>
</organism>
<proteinExistence type="predicted"/>
<gene>
    <name evidence="2" type="ORF">DI564_01490</name>
</gene>
<dbReference type="AlphaFoldDB" id="A0A2W5N051"/>
<keyword evidence="1" id="KW-0812">Transmembrane</keyword>
<name>A0A2W5N051_9GAMM</name>
<dbReference type="Proteomes" id="UP000249046">
    <property type="component" value="Unassembled WGS sequence"/>
</dbReference>
<protein>
    <submittedName>
        <fullName evidence="2">Uncharacterized protein</fullName>
    </submittedName>
</protein>
<evidence type="ECO:0000313" key="2">
    <source>
        <dbReference type="EMBL" id="PZQ19410.1"/>
    </source>
</evidence>
<keyword evidence="1" id="KW-0472">Membrane</keyword>
<sequence length="143" mass="15499">MPPEIHPADPRLRRTLAIVMTLAVIAAVAVTLGFRHWIGATADLLSTERLIALLRQLIGALMMMSAACVLILALHALRTAAGIDRERRWPLARSRTLRDVPVRREVAARRIAQAARAGALLLSVLAAAAAVLAWRLLGLPWPA</sequence>